<dbReference type="Proteomes" id="UP000224634">
    <property type="component" value="Unassembled WGS sequence"/>
</dbReference>
<reference evidence="2 3" key="1">
    <citation type="submission" date="2017-10" db="EMBL/GenBank/DDBJ databases">
        <title>Comparative genomics in systemic dimorphic fungi from Ajellomycetaceae.</title>
        <authorList>
            <person name="Munoz J.F."/>
            <person name="Mcewen J.G."/>
            <person name="Clay O.K."/>
            <person name="Cuomo C.A."/>
        </authorList>
    </citation>
    <scope>NUCLEOTIDE SEQUENCE [LARGE SCALE GENOMIC DNA]</scope>
    <source>
        <strain evidence="2 3">UAMH7299</strain>
    </source>
</reference>
<evidence type="ECO:0000256" key="1">
    <source>
        <dbReference type="SAM" id="MobiDB-lite"/>
    </source>
</evidence>
<protein>
    <submittedName>
        <fullName evidence="2">Uncharacterized protein</fullName>
    </submittedName>
</protein>
<feature type="compositionally biased region" description="Basic and acidic residues" evidence="1">
    <location>
        <begin position="40"/>
        <end position="51"/>
    </location>
</feature>
<feature type="region of interest" description="Disordered" evidence="1">
    <location>
        <begin position="35"/>
        <end position="224"/>
    </location>
</feature>
<dbReference type="OrthoDB" id="5365739at2759"/>
<name>A0A2B7YCB5_POLH7</name>
<proteinExistence type="predicted"/>
<keyword evidence="3" id="KW-1185">Reference proteome</keyword>
<evidence type="ECO:0000313" key="3">
    <source>
        <dbReference type="Proteomes" id="UP000224634"/>
    </source>
</evidence>
<dbReference type="EMBL" id="PDNA01000057">
    <property type="protein sequence ID" value="PGH18512.1"/>
    <property type="molecule type" value="Genomic_DNA"/>
</dbReference>
<accession>A0A2B7YCB5</accession>
<organism evidence="2 3">
    <name type="scientific">Polytolypa hystricis (strain UAMH7299)</name>
    <dbReference type="NCBI Taxonomy" id="1447883"/>
    <lineage>
        <taxon>Eukaryota</taxon>
        <taxon>Fungi</taxon>
        <taxon>Dikarya</taxon>
        <taxon>Ascomycota</taxon>
        <taxon>Pezizomycotina</taxon>
        <taxon>Eurotiomycetes</taxon>
        <taxon>Eurotiomycetidae</taxon>
        <taxon>Onygenales</taxon>
        <taxon>Onygenales incertae sedis</taxon>
        <taxon>Polytolypa</taxon>
    </lineage>
</organism>
<gene>
    <name evidence="2" type="ORF">AJ80_04482</name>
</gene>
<dbReference type="STRING" id="1447883.A0A2B7YCB5"/>
<dbReference type="AlphaFoldDB" id="A0A2B7YCB5"/>
<comment type="caution">
    <text evidence="2">The sequence shown here is derived from an EMBL/GenBank/DDBJ whole genome shotgun (WGS) entry which is preliminary data.</text>
</comment>
<sequence length="380" mass="41463">MFKRHGLSSRQLTGGVEHANKLLVQTLPSCLRNLSSTPARAEEDKSPKEPPKGPPAPRHNAQLNFRRVFFASPTSNNSRPDTGSRSGPVDARSLGHGGASQSGDRPRVLRAPAALENLRNRRRLGDAPGGSAPAGSSRYPQRRGPSAPFIAGGPNRNAQASRRRRGPRRDNRGASDEGADEHDDDASAEAYYLEKQEAERPKPVRYDPEGTDTQKLKPTWPSLPIGATANAESISEKLSWMGDRFANGYDPPAELAKRVYDGKRVLFASEEEKTRVMELVHEMAAEKAEVLTERKGAVVEPEDMAFESTNNPERKHLLDSLVIGNYPKLEPPADASPVIADVLRTLRNNESYQTAETKAFMDKLVGSLPSAKPKVAPKSA</sequence>
<evidence type="ECO:0000313" key="2">
    <source>
        <dbReference type="EMBL" id="PGH18512.1"/>
    </source>
</evidence>
<feature type="compositionally biased region" description="Acidic residues" evidence="1">
    <location>
        <begin position="177"/>
        <end position="187"/>
    </location>
</feature>
<feature type="compositionally biased region" description="Polar residues" evidence="1">
    <location>
        <begin position="72"/>
        <end position="85"/>
    </location>
</feature>
<feature type="compositionally biased region" description="Basic and acidic residues" evidence="1">
    <location>
        <begin position="192"/>
        <end position="215"/>
    </location>
</feature>